<dbReference type="PANTHER" id="PTHR35526">
    <property type="entry name" value="ANTI-SIGMA-F FACTOR RSBW-RELATED"/>
    <property type="match status" value="1"/>
</dbReference>
<keyword evidence="1" id="KW-0723">Serine/threonine-protein kinase</keyword>
<evidence type="ECO:0000256" key="1">
    <source>
        <dbReference type="ARBA" id="ARBA00022527"/>
    </source>
</evidence>
<dbReference type="Proteomes" id="UP000465240">
    <property type="component" value="Unassembled WGS sequence"/>
</dbReference>
<keyword evidence="5" id="KW-1185">Reference proteome</keyword>
<protein>
    <submittedName>
        <fullName evidence="4">Anti-sigma regulatory factor</fullName>
    </submittedName>
</protein>
<evidence type="ECO:0000259" key="3">
    <source>
        <dbReference type="Pfam" id="PF13581"/>
    </source>
</evidence>
<dbReference type="InterPro" id="IPR036890">
    <property type="entry name" value="HATPase_C_sf"/>
</dbReference>
<organism evidence="4 5">
    <name type="scientific">Mycobacterium paragordonae</name>
    <dbReference type="NCBI Taxonomy" id="1389713"/>
    <lineage>
        <taxon>Bacteria</taxon>
        <taxon>Bacillati</taxon>
        <taxon>Actinomycetota</taxon>
        <taxon>Actinomycetes</taxon>
        <taxon>Mycobacteriales</taxon>
        <taxon>Mycobacteriaceae</taxon>
        <taxon>Mycobacterium</taxon>
    </lineage>
</organism>
<evidence type="ECO:0000256" key="2">
    <source>
        <dbReference type="SAM" id="MobiDB-lite"/>
    </source>
</evidence>
<dbReference type="InterPro" id="IPR003594">
    <property type="entry name" value="HATPase_dom"/>
</dbReference>
<evidence type="ECO:0000313" key="4">
    <source>
        <dbReference type="EMBL" id="GFG80177.1"/>
    </source>
</evidence>
<feature type="region of interest" description="Disordered" evidence="2">
    <location>
        <begin position="1"/>
        <end position="26"/>
    </location>
</feature>
<dbReference type="CDD" id="cd16936">
    <property type="entry name" value="HATPase_RsbW-like"/>
    <property type="match status" value="1"/>
</dbReference>
<dbReference type="Pfam" id="PF13581">
    <property type="entry name" value="HATPase_c_2"/>
    <property type="match status" value="1"/>
</dbReference>
<sequence>MGDGSHQVYPQSHSGSRLAVSGSTSNDPVGIGDADELWHAHTGTADARTVAAFRHSFGEWLDRHLELGEERVADIVLATDEAMSNCADHAYRVVNQVGTMTLQIVYYPATTELQVNVVDHGRWLEPDFDPSSVRGRGIVLMRALADDCAIDGGRDGTTVCLRFHGCPPKSYVFSQAS</sequence>
<gene>
    <name evidence="4" type="ORF">MPRG_34530</name>
</gene>
<keyword evidence="1" id="KW-0418">Kinase</keyword>
<name>A0ABQ1C785_9MYCO</name>
<dbReference type="Gene3D" id="3.30.565.10">
    <property type="entry name" value="Histidine kinase-like ATPase, C-terminal domain"/>
    <property type="match status" value="1"/>
</dbReference>
<dbReference type="PANTHER" id="PTHR35526:SF3">
    <property type="entry name" value="ANTI-SIGMA-F FACTOR RSBW"/>
    <property type="match status" value="1"/>
</dbReference>
<reference evidence="4 5" key="1">
    <citation type="journal article" date="2019" name="Emerg. Microbes Infect.">
        <title>Comprehensive subspecies identification of 175 nontuberculous mycobacteria species based on 7547 genomic profiles.</title>
        <authorList>
            <person name="Matsumoto Y."/>
            <person name="Kinjo T."/>
            <person name="Motooka D."/>
            <person name="Nabeya D."/>
            <person name="Jung N."/>
            <person name="Uechi K."/>
            <person name="Horii T."/>
            <person name="Iida T."/>
            <person name="Fujita J."/>
            <person name="Nakamura S."/>
        </authorList>
    </citation>
    <scope>NUCLEOTIDE SEQUENCE [LARGE SCALE GENOMIC DNA]</scope>
    <source>
        <strain evidence="4 5">JCM 18565</strain>
    </source>
</reference>
<dbReference type="EMBL" id="BLKX01000001">
    <property type="protein sequence ID" value="GFG80177.1"/>
    <property type="molecule type" value="Genomic_DNA"/>
</dbReference>
<feature type="compositionally biased region" description="Polar residues" evidence="2">
    <location>
        <begin position="8"/>
        <end position="26"/>
    </location>
</feature>
<evidence type="ECO:0000313" key="5">
    <source>
        <dbReference type="Proteomes" id="UP000465240"/>
    </source>
</evidence>
<feature type="domain" description="Histidine kinase/HSP90-like ATPase" evidence="3">
    <location>
        <begin position="44"/>
        <end position="162"/>
    </location>
</feature>
<proteinExistence type="predicted"/>
<dbReference type="InterPro" id="IPR050267">
    <property type="entry name" value="Anti-sigma-factor_SerPK"/>
</dbReference>
<keyword evidence="1" id="KW-0808">Transferase</keyword>
<accession>A0ABQ1C785</accession>
<comment type="caution">
    <text evidence="4">The sequence shown here is derived from an EMBL/GenBank/DDBJ whole genome shotgun (WGS) entry which is preliminary data.</text>
</comment>